<evidence type="ECO:0000313" key="2">
    <source>
        <dbReference type="EMBL" id="CAK7897137.1"/>
    </source>
</evidence>
<accession>A0ABP0E7S0</accession>
<dbReference type="Proteomes" id="UP001497600">
    <property type="component" value="Chromosome B"/>
</dbReference>
<sequence>MVEPVLLLPTKCVVDQRLRLRATTKHSAECLAASDHEAILKIKMAGISFNRDFELFKLSNFPGRQVVPGNKIVGRLQQCSDPSMSSGKYLLFPYSNCLSQRSPQPCENCTKLKRDGLEELSSLTYRAHSDFPCLYTWEYGLSLDGGLQDFVKIRSPRSSLIRVGNAISLHDCCFLMDLALPLFSYFRDIFDGYGGNGAVPSSSSKLLIVLNDTEKEANDILVVLKHFQVTPSRVKIVDSALLSKLTESDKRVAYKSKFNHAFVFNVSDAAVELATLSVSTGLQSTRSRYSVVLFDQYNPHSLLKNKDLDKQFPDFTVQHFRMSYKDRLNAEEIIDVISQMNIDAREGIQVSSPSSTSTSVSGTTTPPPPHPHPHPTSTTPGRPSVTSIDTTTSTYSSSSLHSNSTSYSSVSNPTRSGARVKVLRFRDEDSIIDKPIQSKPIKTYSWLWYERDFNLCDENEHSDDDNDWCNSVRQINRLIRSPNHISRVCYTKRTKQKHINALLF</sequence>
<feature type="region of interest" description="Disordered" evidence="1">
    <location>
        <begin position="348"/>
        <end position="414"/>
    </location>
</feature>
<proteinExistence type="predicted"/>
<keyword evidence="3" id="KW-1185">Reference proteome</keyword>
<evidence type="ECO:0000256" key="1">
    <source>
        <dbReference type="SAM" id="MobiDB-lite"/>
    </source>
</evidence>
<name>A0ABP0E7S0_9ASCO</name>
<dbReference type="EMBL" id="OZ004254">
    <property type="protein sequence ID" value="CAK7897137.1"/>
    <property type="molecule type" value="Genomic_DNA"/>
</dbReference>
<reference evidence="2 3" key="1">
    <citation type="submission" date="2024-01" db="EMBL/GenBank/DDBJ databases">
        <authorList>
            <consortium name="Genoscope - CEA"/>
            <person name="William W."/>
        </authorList>
    </citation>
    <scope>NUCLEOTIDE SEQUENCE [LARGE SCALE GENOMIC DNA]</scope>
    <source>
        <strain evidence="2 3">29B2s-10</strain>
    </source>
</reference>
<feature type="compositionally biased region" description="Low complexity" evidence="1">
    <location>
        <begin position="375"/>
        <end position="414"/>
    </location>
</feature>
<gene>
    <name evidence="2" type="ORF">CAAN4_B08416</name>
</gene>
<protein>
    <submittedName>
        <fullName evidence="2">Uncharacterized protein</fullName>
    </submittedName>
</protein>
<evidence type="ECO:0000313" key="3">
    <source>
        <dbReference type="Proteomes" id="UP001497600"/>
    </source>
</evidence>
<organism evidence="2 3">
    <name type="scientific">[Candida] anglica</name>
    <dbReference type="NCBI Taxonomy" id="148631"/>
    <lineage>
        <taxon>Eukaryota</taxon>
        <taxon>Fungi</taxon>
        <taxon>Dikarya</taxon>
        <taxon>Ascomycota</taxon>
        <taxon>Saccharomycotina</taxon>
        <taxon>Pichiomycetes</taxon>
        <taxon>Debaryomycetaceae</taxon>
        <taxon>Kurtzmaniella</taxon>
    </lineage>
</organism>
<feature type="compositionally biased region" description="Low complexity" evidence="1">
    <location>
        <begin position="350"/>
        <end position="364"/>
    </location>
</feature>